<dbReference type="RefSeq" id="XP_045283968.1">
    <property type="nucleotide sequence ID" value="XM_045435476.1"/>
</dbReference>
<name>C0NZ47_AJECG</name>
<dbReference type="AlphaFoldDB" id="C0NZ47"/>
<protein>
    <submittedName>
        <fullName evidence="1">Uncharacterized protein</fullName>
    </submittedName>
</protein>
<reference evidence="1" key="1">
    <citation type="submission" date="2009-02" db="EMBL/GenBank/DDBJ databases">
        <title>The Genome Sequence of Ajellomyces capsulatus strain G186AR.</title>
        <authorList>
            <consortium name="The Broad Institute Genome Sequencing Platform"/>
            <person name="Champion M."/>
            <person name="Cuomo C."/>
            <person name="Ma L.-J."/>
            <person name="Henn M.R."/>
            <person name="Sil A."/>
            <person name="Goldman B."/>
            <person name="Young S.K."/>
            <person name="Kodira C.D."/>
            <person name="Zeng Q."/>
            <person name="Koehrsen M."/>
            <person name="Alvarado L."/>
            <person name="Berlin A."/>
            <person name="Borenstein D."/>
            <person name="Chen Z."/>
            <person name="Engels R."/>
            <person name="Freedman E."/>
            <person name="Gellesch M."/>
            <person name="Goldberg J."/>
            <person name="Griggs A."/>
            <person name="Gujja S."/>
            <person name="Heiman D."/>
            <person name="Hepburn T."/>
            <person name="Howarth C."/>
            <person name="Jen D."/>
            <person name="Larson L."/>
            <person name="Lewis B."/>
            <person name="Mehta T."/>
            <person name="Park D."/>
            <person name="Pearson M."/>
            <person name="Roberts A."/>
            <person name="Saif S."/>
            <person name="Shea T."/>
            <person name="Shenoy N."/>
            <person name="Sisk P."/>
            <person name="Stolte C."/>
            <person name="Sykes S."/>
            <person name="Walk T."/>
            <person name="White J."/>
            <person name="Yandava C."/>
            <person name="Klein B."/>
            <person name="McEwen J.G."/>
            <person name="Puccia R."/>
            <person name="Goldman G.H."/>
            <person name="Felipe M.S."/>
            <person name="Nino-Vega G."/>
            <person name="San-Blas G."/>
            <person name="Taylor J."/>
            <person name="Mendoza L."/>
            <person name="Galagan J."/>
            <person name="Nusbaum C."/>
            <person name="Birren B."/>
        </authorList>
    </citation>
    <scope>NUCLEOTIDE SEQUENCE</scope>
    <source>
        <strain evidence="1">G186AR</strain>
    </source>
</reference>
<evidence type="ECO:0000313" key="1">
    <source>
        <dbReference type="EMBL" id="EEH03487.1"/>
    </source>
</evidence>
<organism evidence="1 2">
    <name type="scientific">Ajellomyces capsulatus (strain G186AR / H82 / ATCC MYA-2454 / RMSCC 2432)</name>
    <name type="common">Darling's disease fungus</name>
    <name type="synonym">Histoplasma capsulatum</name>
    <dbReference type="NCBI Taxonomy" id="447093"/>
    <lineage>
        <taxon>Eukaryota</taxon>
        <taxon>Fungi</taxon>
        <taxon>Dikarya</taxon>
        <taxon>Ascomycota</taxon>
        <taxon>Pezizomycotina</taxon>
        <taxon>Eurotiomycetes</taxon>
        <taxon>Eurotiomycetidae</taxon>
        <taxon>Onygenales</taxon>
        <taxon>Ajellomycetaceae</taxon>
        <taxon>Histoplasma</taxon>
    </lineage>
</organism>
<dbReference type="Proteomes" id="UP000001631">
    <property type="component" value="Unassembled WGS sequence"/>
</dbReference>
<evidence type="ECO:0000313" key="2">
    <source>
        <dbReference type="Proteomes" id="UP000001631"/>
    </source>
</evidence>
<proteinExistence type="predicted"/>
<gene>
    <name evidence="1" type="ORF">HCBG_08427</name>
</gene>
<dbReference type="GeneID" id="69041443"/>
<keyword evidence="2" id="KW-1185">Reference proteome</keyword>
<dbReference type="HOGENOM" id="CLU_1360071_0_0_1"/>
<dbReference type="InParanoid" id="C0NZ47"/>
<dbReference type="EMBL" id="GG663377">
    <property type="protein sequence ID" value="EEH03487.1"/>
    <property type="molecule type" value="Genomic_DNA"/>
</dbReference>
<sequence length="201" mass="22613">MHNVIEPEGIWKQKPQHAGWGQVLTRPEVKVRCVTGRAGESQTAIHRYRCRCTQNPEQWPRREGIQETDTYVPRYARVWLRRAADVIGWDGWHDAGLTCIQPAVKGSLLPAQPGPARSVCRSDIALGALESLETRLGKVGSAVWRYPAIQLSSSPVIFPVLEYPSYRGAKGVFSWLGRNFKPTPRHPASCGQYRREDGIEI</sequence>
<accession>C0NZ47</accession>